<evidence type="ECO:0000259" key="8">
    <source>
        <dbReference type="PROSITE" id="PS51781"/>
    </source>
</evidence>
<sequence>MQKTIKKIYLLGPLALLFALILAVSPVANQVSHASPAVAHDTWTGKTTGWANVRSGANTNSTILGTDAPNTSVTVYGTVSGQVVWGNISDWYQISNGGQTQYIYAGLITRDNGGSTNQPVSTSNNNGGTATVTSWANVRSAPNTGSSIVSTFAPNTSVTIYDTVSGQAVWGGISTWYRVSASGSAPQYVYGGLVSVSSAPSTNSGNNTNTPAPNGSGKVIDVNLSGQWLRAYENGTEVYNTPVLTGRPELPTPTGTFHVFVKLSPTTFYSPWPVGSPYYYAPTPINYALEFEEGGYFLHDATWHSVFGPGSNLPHNDPVFGPQDGSHGCVTMPLSAAQWLYGWAPIGTTVNIHY</sequence>
<evidence type="ECO:0000256" key="7">
    <source>
        <dbReference type="SAM" id="SignalP"/>
    </source>
</evidence>
<evidence type="ECO:0000256" key="4">
    <source>
        <dbReference type="ARBA" id="ARBA00022984"/>
    </source>
</evidence>
<dbReference type="SMART" id="SM00287">
    <property type="entry name" value="SH3b"/>
    <property type="match status" value="2"/>
</dbReference>
<dbReference type="GO" id="GO:0018104">
    <property type="term" value="P:peptidoglycan-protein cross-linking"/>
    <property type="evidence" value="ECO:0007669"/>
    <property type="project" value="TreeGrafter"/>
</dbReference>
<keyword evidence="7" id="KW-0732">Signal</keyword>
<keyword evidence="11" id="KW-1185">Reference proteome</keyword>
<dbReference type="EMBL" id="BIFR01000001">
    <property type="protein sequence ID" value="GCE10874.1"/>
    <property type="molecule type" value="Genomic_DNA"/>
</dbReference>
<evidence type="ECO:0000256" key="3">
    <source>
        <dbReference type="ARBA" id="ARBA00022960"/>
    </source>
</evidence>
<dbReference type="RefSeq" id="WP_161975257.1">
    <property type="nucleotide sequence ID" value="NZ_BIFR01000001.1"/>
</dbReference>
<dbReference type="AlphaFoldDB" id="A0A401ZVW5"/>
<comment type="caution">
    <text evidence="10">The sequence shown here is derived from an EMBL/GenBank/DDBJ whole genome shotgun (WGS) entry which is preliminary data.</text>
</comment>
<feature type="chain" id="PRO_5019042801" description="SH3b domain-containing protein" evidence="7">
    <location>
        <begin position="29"/>
        <end position="354"/>
    </location>
</feature>
<feature type="signal peptide" evidence="7">
    <location>
        <begin position="1"/>
        <end position="28"/>
    </location>
</feature>
<dbReference type="UniPathway" id="UPA00219"/>
<dbReference type="GO" id="GO:0071972">
    <property type="term" value="F:peptidoglycan L,D-transpeptidase activity"/>
    <property type="evidence" value="ECO:0007669"/>
    <property type="project" value="TreeGrafter"/>
</dbReference>
<keyword evidence="2" id="KW-0808">Transferase</keyword>
<dbReference type="SUPFAM" id="SSF141523">
    <property type="entry name" value="L,D-transpeptidase catalytic domain-like"/>
    <property type="match status" value="1"/>
</dbReference>
<evidence type="ECO:0000256" key="6">
    <source>
        <dbReference type="PROSITE-ProRule" id="PRU01373"/>
    </source>
</evidence>
<dbReference type="Gene3D" id="2.30.30.40">
    <property type="entry name" value="SH3 Domains"/>
    <property type="match status" value="2"/>
</dbReference>
<feature type="active site" description="Nucleophile" evidence="6">
    <location>
        <position position="329"/>
    </location>
</feature>
<dbReference type="InterPro" id="IPR038063">
    <property type="entry name" value="Transpep_catalytic_dom"/>
</dbReference>
<evidence type="ECO:0000256" key="1">
    <source>
        <dbReference type="ARBA" id="ARBA00004752"/>
    </source>
</evidence>
<feature type="domain" description="L,D-TPase catalytic" evidence="9">
    <location>
        <begin position="218"/>
        <end position="353"/>
    </location>
</feature>
<name>A0A401ZVW5_9CHLR</name>
<dbReference type="Pfam" id="PF03734">
    <property type="entry name" value="YkuD"/>
    <property type="match status" value="1"/>
</dbReference>
<dbReference type="PROSITE" id="PS51781">
    <property type="entry name" value="SH3B"/>
    <property type="match status" value="2"/>
</dbReference>
<protein>
    <recommendedName>
        <fullName evidence="12">SH3b domain-containing protein</fullName>
    </recommendedName>
</protein>
<dbReference type="GO" id="GO:0071555">
    <property type="term" value="P:cell wall organization"/>
    <property type="evidence" value="ECO:0007669"/>
    <property type="project" value="UniProtKB-UniRule"/>
</dbReference>
<keyword evidence="4 6" id="KW-0573">Peptidoglycan synthesis</keyword>
<dbReference type="InterPro" id="IPR005490">
    <property type="entry name" value="LD_TPept_cat_dom"/>
</dbReference>
<gene>
    <name evidence="10" type="ORF">KTT_07330</name>
</gene>
<feature type="domain" description="SH3b" evidence="8">
    <location>
        <begin position="127"/>
        <end position="198"/>
    </location>
</feature>
<dbReference type="CDD" id="cd16913">
    <property type="entry name" value="YkuD_like"/>
    <property type="match status" value="1"/>
</dbReference>
<dbReference type="InterPro" id="IPR050979">
    <property type="entry name" value="LD-transpeptidase"/>
</dbReference>
<dbReference type="GO" id="GO:0016740">
    <property type="term" value="F:transferase activity"/>
    <property type="evidence" value="ECO:0007669"/>
    <property type="project" value="UniProtKB-KW"/>
</dbReference>
<keyword evidence="5 6" id="KW-0961">Cell wall biogenesis/degradation</keyword>
<reference evidence="11" key="1">
    <citation type="submission" date="2018-12" db="EMBL/GenBank/DDBJ databases">
        <title>Tengunoibacter tsumagoiensis gen. nov., sp. nov., Dictyobacter kobayashii sp. nov., D. alpinus sp. nov., and D. joshuensis sp. nov. and description of Dictyobacteraceae fam. nov. within the order Ktedonobacterales isolated from Tengu-no-mugimeshi.</title>
        <authorList>
            <person name="Wang C.M."/>
            <person name="Zheng Y."/>
            <person name="Sakai Y."/>
            <person name="Toyoda A."/>
            <person name="Minakuchi Y."/>
            <person name="Abe K."/>
            <person name="Yokota A."/>
            <person name="Yabe S."/>
        </authorList>
    </citation>
    <scope>NUCLEOTIDE SEQUENCE [LARGE SCALE GENOMIC DNA]</scope>
    <source>
        <strain evidence="11">Uno3</strain>
    </source>
</reference>
<evidence type="ECO:0008006" key="12">
    <source>
        <dbReference type="Google" id="ProtNLM"/>
    </source>
</evidence>
<keyword evidence="3 6" id="KW-0133">Cell shape</keyword>
<feature type="active site" description="Proton donor/acceptor" evidence="6">
    <location>
        <position position="299"/>
    </location>
</feature>
<evidence type="ECO:0000259" key="9">
    <source>
        <dbReference type="PROSITE" id="PS52029"/>
    </source>
</evidence>
<dbReference type="InterPro" id="IPR003646">
    <property type="entry name" value="SH3-like_bac-type"/>
</dbReference>
<organism evidence="10 11">
    <name type="scientific">Tengunoibacter tsumagoiensis</name>
    <dbReference type="NCBI Taxonomy" id="2014871"/>
    <lineage>
        <taxon>Bacteria</taxon>
        <taxon>Bacillati</taxon>
        <taxon>Chloroflexota</taxon>
        <taxon>Ktedonobacteria</taxon>
        <taxon>Ktedonobacterales</taxon>
        <taxon>Dictyobacteraceae</taxon>
        <taxon>Tengunoibacter</taxon>
    </lineage>
</organism>
<dbReference type="GO" id="GO:0008360">
    <property type="term" value="P:regulation of cell shape"/>
    <property type="evidence" value="ECO:0007669"/>
    <property type="project" value="UniProtKB-UniRule"/>
</dbReference>
<dbReference type="PANTHER" id="PTHR30582:SF2">
    <property type="entry name" value="L,D-TRANSPEPTIDASE YCIB-RELATED"/>
    <property type="match status" value="1"/>
</dbReference>
<dbReference type="Gene3D" id="2.40.440.10">
    <property type="entry name" value="L,D-transpeptidase catalytic domain-like"/>
    <property type="match status" value="1"/>
</dbReference>
<feature type="domain" description="SH3b" evidence="8">
    <location>
        <begin position="40"/>
        <end position="112"/>
    </location>
</feature>
<accession>A0A401ZVW5</accession>
<dbReference type="GO" id="GO:0005576">
    <property type="term" value="C:extracellular region"/>
    <property type="evidence" value="ECO:0007669"/>
    <property type="project" value="TreeGrafter"/>
</dbReference>
<dbReference type="Pfam" id="PF08239">
    <property type="entry name" value="SH3_3"/>
    <property type="match status" value="2"/>
</dbReference>
<comment type="pathway">
    <text evidence="1 6">Cell wall biogenesis; peptidoglycan biosynthesis.</text>
</comment>
<dbReference type="Proteomes" id="UP000287352">
    <property type="component" value="Unassembled WGS sequence"/>
</dbReference>
<evidence type="ECO:0000313" key="10">
    <source>
        <dbReference type="EMBL" id="GCE10874.1"/>
    </source>
</evidence>
<evidence type="ECO:0000256" key="5">
    <source>
        <dbReference type="ARBA" id="ARBA00023316"/>
    </source>
</evidence>
<dbReference type="PANTHER" id="PTHR30582">
    <property type="entry name" value="L,D-TRANSPEPTIDASE"/>
    <property type="match status" value="1"/>
</dbReference>
<dbReference type="PROSITE" id="PS52029">
    <property type="entry name" value="LD_TPASE"/>
    <property type="match status" value="1"/>
</dbReference>
<evidence type="ECO:0000313" key="11">
    <source>
        <dbReference type="Proteomes" id="UP000287352"/>
    </source>
</evidence>
<proteinExistence type="predicted"/>
<evidence type="ECO:0000256" key="2">
    <source>
        <dbReference type="ARBA" id="ARBA00022679"/>
    </source>
</evidence>